<sequence length="642" mass="73793">MSELAVVLPDGSELSVPEGATLEDVAYEIGPGLGDDTVAGKIEGELVDKATPVSDGDRVEIVTDQSDEYLSVLRHSAAHVFAQALLRLYDDAKLTIGPWTEEGFYYDITGVDLDEDDLREIEDEMQEIIDADYDIERVVYDRDEAVAKYEGDNEYKLDILDREADEAEVSFYEQAEFEDLCQGPHVESTGEIGAFKLLNISSSYWRGDEENDTLTRVHGTAFEKESDLEEFLTMREEAKERDHRKLGQELDLFSIPTVTGPGLPLYHPNGKTILKELEEYGESMNEEYGYEYVETPHLFRTELWKQSGHYDNYVDDMFLLDVNDEEYGLKPMNCPGHATIFEQNSWSYRDLPVRYAENGKVYRKEQRGELSGLSRVWAFTIDDGHLFVRPEQIESEVNDIMAMINDVLETFDLDYEVALATRPEKSVGGDEIWEKAESQLESVLESANMNYELEAGDGAFYGPKIDFAFTDALGRKWDGPTVQLDFNMPERFDLSYTGEDNEEHRPVMIHRALYGSFERFFMVLIEHYDGKFPLWLAPEQVRILPISDDELGYAHRLKNDLEAADFRVDIEDRSWTLGRKIREAQDDRVPYMLVVGSDEAEAGTISVRDRKEREQQDVELETFIDHLNDERDEKREEPDFLD</sequence>
<evidence type="ECO:0000313" key="18">
    <source>
        <dbReference type="Proteomes" id="UP000276588"/>
    </source>
</evidence>
<feature type="domain" description="TGS" evidence="16">
    <location>
        <begin position="1"/>
        <end position="63"/>
    </location>
</feature>
<proteinExistence type="inferred from homology"/>
<dbReference type="EMBL" id="QKNY01000003">
    <property type="protein sequence ID" value="RJX44755.1"/>
    <property type="molecule type" value="Genomic_DNA"/>
</dbReference>
<dbReference type="InterPro" id="IPR033728">
    <property type="entry name" value="ThrRS_core"/>
</dbReference>
<dbReference type="InterPro" id="IPR036621">
    <property type="entry name" value="Anticodon-bd_dom_sf"/>
</dbReference>
<dbReference type="SUPFAM" id="SSF81271">
    <property type="entry name" value="TGS-like"/>
    <property type="match status" value="1"/>
</dbReference>
<dbReference type="GO" id="GO:0005524">
    <property type="term" value="F:ATP binding"/>
    <property type="evidence" value="ECO:0007669"/>
    <property type="project" value="UniProtKB-UniRule"/>
</dbReference>
<dbReference type="GO" id="GO:0002161">
    <property type="term" value="F:aminoacyl-tRNA deacylase activity"/>
    <property type="evidence" value="ECO:0007669"/>
    <property type="project" value="UniProtKB-ARBA"/>
</dbReference>
<dbReference type="Pfam" id="PF07973">
    <property type="entry name" value="tRNA_SAD"/>
    <property type="match status" value="1"/>
</dbReference>
<dbReference type="EC" id="6.1.1.3" evidence="14"/>
<dbReference type="InterPro" id="IPR012947">
    <property type="entry name" value="tRNA_SAD"/>
</dbReference>
<dbReference type="InterPro" id="IPR045864">
    <property type="entry name" value="aa-tRNA-synth_II/BPL/LPL"/>
</dbReference>
<dbReference type="RefSeq" id="WP_120100471.1">
    <property type="nucleotide sequence ID" value="NZ_QKNY01000003.1"/>
</dbReference>
<keyword evidence="11 14" id="KW-0648">Protein biosynthesis</keyword>
<comment type="subcellular location">
    <subcellularLocation>
        <location evidence="1 14">Cytoplasm</location>
    </subcellularLocation>
</comment>
<dbReference type="InterPro" id="IPR002314">
    <property type="entry name" value="aa-tRNA-synt_IIb"/>
</dbReference>
<dbReference type="InterPro" id="IPR006195">
    <property type="entry name" value="aa-tRNA-synth_II"/>
</dbReference>
<dbReference type="InterPro" id="IPR004095">
    <property type="entry name" value="TGS"/>
</dbReference>
<dbReference type="Pfam" id="PF02824">
    <property type="entry name" value="TGS"/>
    <property type="match status" value="1"/>
</dbReference>
<dbReference type="GO" id="GO:0046872">
    <property type="term" value="F:metal ion binding"/>
    <property type="evidence" value="ECO:0007669"/>
    <property type="project" value="UniProtKB-KW"/>
</dbReference>
<dbReference type="PRINTS" id="PR01047">
    <property type="entry name" value="TRNASYNTHTHR"/>
</dbReference>
<dbReference type="GO" id="GO:0006435">
    <property type="term" value="P:threonyl-tRNA aminoacylation"/>
    <property type="evidence" value="ECO:0007669"/>
    <property type="project" value="UniProtKB-UniRule"/>
</dbReference>
<name>A0A3A6PSX5_9EURY</name>
<keyword evidence="8 14" id="KW-0862">Zinc</keyword>
<dbReference type="InterPro" id="IPR012676">
    <property type="entry name" value="TGS-like"/>
</dbReference>
<evidence type="ECO:0000256" key="4">
    <source>
        <dbReference type="ARBA" id="ARBA00022555"/>
    </source>
</evidence>
<dbReference type="Gene3D" id="3.40.50.800">
    <property type="entry name" value="Anticodon-binding domain"/>
    <property type="match status" value="1"/>
</dbReference>
<evidence type="ECO:0000256" key="9">
    <source>
        <dbReference type="ARBA" id="ARBA00022840"/>
    </source>
</evidence>
<comment type="catalytic activity">
    <reaction evidence="13 14">
        <text>tRNA(Thr) + L-threonine + ATP = L-threonyl-tRNA(Thr) + AMP + diphosphate + H(+)</text>
        <dbReference type="Rhea" id="RHEA:24624"/>
        <dbReference type="Rhea" id="RHEA-COMP:9670"/>
        <dbReference type="Rhea" id="RHEA-COMP:9704"/>
        <dbReference type="ChEBI" id="CHEBI:15378"/>
        <dbReference type="ChEBI" id="CHEBI:30616"/>
        <dbReference type="ChEBI" id="CHEBI:33019"/>
        <dbReference type="ChEBI" id="CHEBI:57926"/>
        <dbReference type="ChEBI" id="CHEBI:78442"/>
        <dbReference type="ChEBI" id="CHEBI:78534"/>
        <dbReference type="ChEBI" id="CHEBI:456215"/>
        <dbReference type="EC" id="6.1.1.3"/>
    </reaction>
</comment>
<keyword evidence="6 14" id="KW-0479">Metal-binding</keyword>
<accession>A0A3A6PSX5</accession>
<dbReference type="InterPro" id="IPR012675">
    <property type="entry name" value="Beta-grasp_dom_sf"/>
</dbReference>
<dbReference type="CDD" id="cd01667">
    <property type="entry name" value="TGS_ThrRS"/>
    <property type="match status" value="1"/>
</dbReference>
<dbReference type="GO" id="GO:0004829">
    <property type="term" value="F:threonine-tRNA ligase activity"/>
    <property type="evidence" value="ECO:0007669"/>
    <property type="project" value="UniProtKB-UniRule"/>
</dbReference>
<dbReference type="Proteomes" id="UP000276588">
    <property type="component" value="Unassembled WGS sequence"/>
</dbReference>
<dbReference type="Pfam" id="PF00587">
    <property type="entry name" value="tRNA-synt_2b"/>
    <property type="match status" value="1"/>
</dbReference>
<dbReference type="PROSITE" id="PS50862">
    <property type="entry name" value="AA_TRNA_LIGASE_II"/>
    <property type="match status" value="1"/>
</dbReference>
<comment type="caution">
    <text evidence="17">The sequence shown here is derived from an EMBL/GenBank/DDBJ whole genome shotgun (WGS) entry which is preliminary data.</text>
</comment>
<dbReference type="Gene3D" id="3.30.930.10">
    <property type="entry name" value="Bira Bifunctional Protein, Domain 2"/>
    <property type="match status" value="1"/>
</dbReference>
<dbReference type="PROSITE" id="PS51880">
    <property type="entry name" value="TGS"/>
    <property type="match status" value="1"/>
</dbReference>
<keyword evidence="3 14" id="KW-0963">Cytoplasm</keyword>
<dbReference type="SUPFAM" id="SSF55186">
    <property type="entry name" value="ThrRS/AlaRS common domain"/>
    <property type="match status" value="1"/>
</dbReference>
<dbReference type="SMART" id="SM00863">
    <property type="entry name" value="tRNA_SAD"/>
    <property type="match status" value="1"/>
</dbReference>
<dbReference type="FunFam" id="3.30.930.10:FF:000002">
    <property type="entry name" value="Threonine--tRNA ligase"/>
    <property type="match status" value="1"/>
</dbReference>
<keyword evidence="4 14" id="KW-0820">tRNA-binding</keyword>
<evidence type="ECO:0000256" key="3">
    <source>
        <dbReference type="ARBA" id="ARBA00022490"/>
    </source>
</evidence>
<comment type="subunit">
    <text evidence="14">Homodimer.</text>
</comment>
<feature type="binding site" evidence="14">
    <location>
        <position position="385"/>
    </location>
    <ligand>
        <name>Zn(2+)</name>
        <dbReference type="ChEBI" id="CHEBI:29105"/>
        <note>catalytic</note>
    </ligand>
</feature>
<feature type="binding site" evidence="14">
    <location>
        <position position="334"/>
    </location>
    <ligand>
        <name>Zn(2+)</name>
        <dbReference type="ChEBI" id="CHEBI:29105"/>
        <note>catalytic</note>
    </ligand>
</feature>
<dbReference type="HAMAP" id="MF_00184">
    <property type="entry name" value="Thr_tRNA_synth"/>
    <property type="match status" value="1"/>
</dbReference>
<evidence type="ECO:0000256" key="8">
    <source>
        <dbReference type="ARBA" id="ARBA00022833"/>
    </source>
</evidence>
<dbReference type="InterPro" id="IPR018163">
    <property type="entry name" value="Thr/Ala-tRNA-synth_IIc_edit"/>
</dbReference>
<evidence type="ECO:0000259" key="16">
    <source>
        <dbReference type="PROSITE" id="PS51880"/>
    </source>
</evidence>
<keyword evidence="5 14" id="KW-0436">Ligase</keyword>
<evidence type="ECO:0000256" key="12">
    <source>
        <dbReference type="ARBA" id="ARBA00023146"/>
    </source>
</evidence>
<protein>
    <recommendedName>
        <fullName evidence="14">Threonine--tRNA ligase</fullName>
        <ecNumber evidence="14">6.1.1.3</ecNumber>
    </recommendedName>
    <alternativeName>
        <fullName evidence="14">Threonyl-tRNA synthetase</fullName>
        <shortName evidence="14">ThrRS</shortName>
    </alternativeName>
</protein>
<dbReference type="InterPro" id="IPR004154">
    <property type="entry name" value="Anticodon-bd"/>
</dbReference>
<dbReference type="Pfam" id="PF03129">
    <property type="entry name" value="HGTP_anticodon"/>
    <property type="match status" value="1"/>
</dbReference>
<evidence type="ECO:0000313" key="17">
    <source>
        <dbReference type="EMBL" id="RJX44755.1"/>
    </source>
</evidence>
<feature type="binding site" evidence="14">
    <location>
        <position position="510"/>
    </location>
    <ligand>
        <name>Zn(2+)</name>
        <dbReference type="ChEBI" id="CHEBI:29105"/>
        <note>catalytic</note>
    </ligand>
</feature>
<dbReference type="Gene3D" id="3.30.980.10">
    <property type="entry name" value="Threonyl-trna Synthetase, Chain A, domain 2"/>
    <property type="match status" value="1"/>
</dbReference>
<keyword evidence="7 14" id="KW-0547">Nucleotide-binding</keyword>
<dbReference type="CDD" id="cd00860">
    <property type="entry name" value="ThrRS_anticodon"/>
    <property type="match status" value="1"/>
</dbReference>
<dbReference type="GO" id="GO:0000049">
    <property type="term" value="F:tRNA binding"/>
    <property type="evidence" value="ECO:0007669"/>
    <property type="project" value="UniProtKB-KW"/>
</dbReference>
<evidence type="ECO:0000256" key="11">
    <source>
        <dbReference type="ARBA" id="ARBA00022917"/>
    </source>
</evidence>
<comment type="cofactor">
    <cofactor evidence="14">
        <name>Zn(2+)</name>
        <dbReference type="ChEBI" id="CHEBI:29105"/>
    </cofactor>
    <text evidence="14">Binds 1 zinc ion per subunit.</text>
</comment>
<keyword evidence="10 14" id="KW-0694">RNA-binding</keyword>
<dbReference type="CDD" id="cd00771">
    <property type="entry name" value="ThrRS_core"/>
    <property type="match status" value="1"/>
</dbReference>
<gene>
    <name evidence="14" type="primary">thrS</name>
    <name evidence="17" type="ORF">DM826_01195</name>
</gene>
<keyword evidence="18" id="KW-1185">Reference proteome</keyword>
<evidence type="ECO:0000256" key="10">
    <source>
        <dbReference type="ARBA" id="ARBA00022884"/>
    </source>
</evidence>
<dbReference type="NCBIfam" id="TIGR00418">
    <property type="entry name" value="thrS"/>
    <property type="match status" value="1"/>
</dbReference>
<evidence type="ECO:0000256" key="6">
    <source>
        <dbReference type="ARBA" id="ARBA00022723"/>
    </source>
</evidence>
<evidence type="ECO:0000259" key="15">
    <source>
        <dbReference type="PROSITE" id="PS50862"/>
    </source>
</evidence>
<dbReference type="FunFam" id="3.30.980.10:FF:000005">
    <property type="entry name" value="Threonyl-tRNA synthetase, mitochondrial"/>
    <property type="match status" value="1"/>
</dbReference>
<dbReference type="InterPro" id="IPR047246">
    <property type="entry name" value="ThrRS_anticodon"/>
</dbReference>
<dbReference type="SUPFAM" id="SSF52954">
    <property type="entry name" value="Class II aaRS ABD-related"/>
    <property type="match status" value="1"/>
</dbReference>
<keyword evidence="12 14" id="KW-0030">Aminoacyl-tRNA synthetase</keyword>
<dbReference type="OrthoDB" id="372136at2157"/>
<dbReference type="Gene3D" id="3.30.54.20">
    <property type="match status" value="1"/>
</dbReference>
<organism evidence="17 18">
    <name type="scientific">Halonotius aquaticus</name>
    <dbReference type="NCBI Taxonomy" id="2216978"/>
    <lineage>
        <taxon>Archaea</taxon>
        <taxon>Methanobacteriati</taxon>
        <taxon>Methanobacteriota</taxon>
        <taxon>Stenosarchaea group</taxon>
        <taxon>Halobacteria</taxon>
        <taxon>Halobacteriales</taxon>
        <taxon>Haloferacaceae</taxon>
        <taxon>Halonotius</taxon>
    </lineage>
</organism>
<dbReference type="Gene3D" id="3.10.20.30">
    <property type="match status" value="1"/>
</dbReference>
<keyword evidence="9 14" id="KW-0067">ATP-binding</keyword>
<reference evidence="17 18" key="1">
    <citation type="submission" date="2018-06" db="EMBL/GenBank/DDBJ databases">
        <title>Halonotius sp. F13-13 a new haloarchaeeon isolated from a solar saltern from Isla Cristina, Huelva, Spain.</title>
        <authorList>
            <person name="Duran-Viseras A."/>
            <person name="Sanchez-Porro C."/>
            <person name="Ventosa A."/>
        </authorList>
    </citation>
    <scope>NUCLEOTIDE SEQUENCE [LARGE SCALE GENOMIC DNA]</scope>
    <source>
        <strain evidence="17 18">F13-13</strain>
    </source>
</reference>
<evidence type="ECO:0000256" key="14">
    <source>
        <dbReference type="HAMAP-Rule" id="MF_00184"/>
    </source>
</evidence>
<evidence type="ECO:0000256" key="5">
    <source>
        <dbReference type="ARBA" id="ARBA00022598"/>
    </source>
</evidence>
<evidence type="ECO:0000256" key="1">
    <source>
        <dbReference type="ARBA" id="ARBA00004496"/>
    </source>
</evidence>
<feature type="domain" description="Aminoacyl-transfer RNA synthetases class-II family profile" evidence="15">
    <location>
        <begin position="266"/>
        <end position="533"/>
    </location>
</feature>
<dbReference type="InterPro" id="IPR002320">
    <property type="entry name" value="Thr-tRNA-ligase_IIa"/>
</dbReference>
<dbReference type="PANTHER" id="PTHR11451">
    <property type="entry name" value="THREONINE-TRNA LIGASE"/>
    <property type="match status" value="1"/>
</dbReference>
<comment type="similarity">
    <text evidence="2 14">Belongs to the class-II aminoacyl-tRNA synthetase family.</text>
</comment>
<dbReference type="PANTHER" id="PTHR11451:SF44">
    <property type="entry name" value="THREONINE--TRNA LIGASE, CHLOROPLASTIC_MITOCHONDRIAL 2"/>
    <property type="match status" value="1"/>
</dbReference>
<evidence type="ECO:0000256" key="13">
    <source>
        <dbReference type="ARBA" id="ARBA00049515"/>
    </source>
</evidence>
<dbReference type="AlphaFoldDB" id="A0A3A6PSX5"/>
<dbReference type="FunFam" id="3.40.50.800:FF:000001">
    <property type="entry name" value="Threonine--tRNA ligase"/>
    <property type="match status" value="1"/>
</dbReference>
<dbReference type="GO" id="GO:0005737">
    <property type="term" value="C:cytoplasm"/>
    <property type="evidence" value="ECO:0007669"/>
    <property type="project" value="UniProtKB-SubCell"/>
</dbReference>
<feature type="region of interest" description="Catalytic" evidence="14">
    <location>
        <begin position="242"/>
        <end position="533"/>
    </location>
</feature>
<dbReference type="SUPFAM" id="SSF55681">
    <property type="entry name" value="Class II aaRS and biotin synthetases"/>
    <property type="match status" value="1"/>
</dbReference>
<evidence type="ECO:0000256" key="2">
    <source>
        <dbReference type="ARBA" id="ARBA00008226"/>
    </source>
</evidence>
<evidence type="ECO:0000256" key="7">
    <source>
        <dbReference type="ARBA" id="ARBA00022741"/>
    </source>
</evidence>